<gene>
    <name evidence="1" type="ORF">NCTC10254_01978</name>
</gene>
<dbReference type="Proteomes" id="UP000249886">
    <property type="component" value="Unassembled WGS sequence"/>
</dbReference>
<reference evidence="1 2" key="1">
    <citation type="submission" date="2018-06" db="EMBL/GenBank/DDBJ databases">
        <authorList>
            <consortium name="Pathogen Informatics"/>
            <person name="Doyle S."/>
        </authorList>
    </citation>
    <scope>NUCLEOTIDE SEQUENCE [LARGE SCALE GENOMIC DNA]</scope>
    <source>
        <strain evidence="1 2">NCTC10254</strain>
    </source>
</reference>
<proteinExistence type="predicted"/>
<evidence type="ECO:0000313" key="2">
    <source>
        <dbReference type="Proteomes" id="UP000249886"/>
    </source>
</evidence>
<evidence type="ECO:0000313" key="1">
    <source>
        <dbReference type="EMBL" id="SPW30870.1"/>
    </source>
</evidence>
<accession>A0A8B4H9F4</accession>
<protein>
    <submittedName>
        <fullName evidence="1">Uncharacterized protein</fullName>
    </submittedName>
</protein>
<comment type="caution">
    <text evidence="1">The sequence shown here is derived from an EMBL/GenBank/DDBJ whole genome shotgun (WGS) entry which is preliminary data.</text>
</comment>
<dbReference type="AlphaFoldDB" id="A0A8B4H9F4"/>
<name>A0A8B4H9F4_9CORY</name>
<organism evidence="1 2">
    <name type="scientific">Corynebacterium matruchotii</name>
    <dbReference type="NCBI Taxonomy" id="43768"/>
    <lineage>
        <taxon>Bacteria</taxon>
        <taxon>Bacillati</taxon>
        <taxon>Actinomycetota</taxon>
        <taxon>Actinomycetes</taxon>
        <taxon>Mycobacteriales</taxon>
        <taxon>Corynebacteriaceae</taxon>
        <taxon>Corynebacterium</taxon>
    </lineage>
</organism>
<dbReference type="EMBL" id="UARK01000023">
    <property type="protein sequence ID" value="SPW30870.1"/>
    <property type="molecule type" value="Genomic_DNA"/>
</dbReference>
<sequence length="61" mass="6905">MFENNWSNIILCTVINSLDVTTARIPSIFSMCIAFQLLETHSKLFTFSSSLSKSQRESNMA</sequence>